<comment type="caution">
    <text evidence="1">The sequence shown here is derived from an EMBL/GenBank/DDBJ whole genome shotgun (WGS) entry which is preliminary data.</text>
</comment>
<accession>S8AMA9</accession>
<reference evidence="2" key="2">
    <citation type="submission" date="2013-04" db="EMBL/GenBank/DDBJ databases">
        <title>Genomic mechanisms accounting for the adaptation to parasitism in nematode-trapping fungi.</title>
        <authorList>
            <person name="Ahren D.G."/>
        </authorList>
    </citation>
    <scope>NUCLEOTIDE SEQUENCE [LARGE SCALE GENOMIC DNA]</scope>
    <source>
        <strain evidence="2">CBS 200.50</strain>
    </source>
</reference>
<reference evidence="1 2" key="1">
    <citation type="journal article" date="2013" name="PLoS Genet.">
        <title>Genomic mechanisms accounting for the adaptation to parasitism in nematode-trapping fungi.</title>
        <authorList>
            <person name="Meerupati T."/>
            <person name="Andersson K.M."/>
            <person name="Friman E."/>
            <person name="Kumar D."/>
            <person name="Tunlid A."/>
            <person name="Ahren D."/>
        </authorList>
    </citation>
    <scope>NUCLEOTIDE SEQUENCE [LARGE SCALE GENOMIC DNA]</scope>
    <source>
        <strain evidence="1 2">CBS 200.50</strain>
    </source>
</reference>
<protein>
    <submittedName>
        <fullName evidence="1">Uncharacterized protein</fullName>
    </submittedName>
</protein>
<dbReference type="Proteomes" id="UP000015100">
    <property type="component" value="Unassembled WGS sequence"/>
</dbReference>
<dbReference type="HOGENOM" id="CLU_1384112_0_0_1"/>
<evidence type="ECO:0000313" key="1">
    <source>
        <dbReference type="EMBL" id="EPS44075.1"/>
    </source>
</evidence>
<gene>
    <name evidence="1" type="ORF">H072_1948</name>
</gene>
<dbReference type="AlphaFoldDB" id="S8AMA9"/>
<evidence type="ECO:0000313" key="2">
    <source>
        <dbReference type="Proteomes" id="UP000015100"/>
    </source>
</evidence>
<organism evidence="1 2">
    <name type="scientific">Dactylellina haptotyla (strain CBS 200.50)</name>
    <name type="common">Nematode-trapping fungus</name>
    <name type="synonym">Monacrosporium haptotylum</name>
    <dbReference type="NCBI Taxonomy" id="1284197"/>
    <lineage>
        <taxon>Eukaryota</taxon>
        <taxon>Fungi</taxon>
        <taxon>Dikarya</taxon>
        <taxon>Ascomycota</taxon>
        <taxon>Pezizomycotina</taxon>
        <taxon>Orbiliomycetes</taxon>
        <taxon>Orbiliales</taxon>
        <taxon>Orbiliaceae</taxon>
        <taxon>Dactylellina</taxon>
    </lineage>
</organism>
<proteinExistence type="predicted"/>
<dbReference type="EMBL" id="AQGS01000059">
    <property type="protein sequence ID" value="EPS44075.1"/>
    <property type="molecule type" value="Genomic_DNA"/>
</dbReference>
<keyword evidence="2" id="KW-1185">Reference proteome</keyword>
<sequence length="197" mass="22445">MKGLILQYLRRQLGTWPTPRELLLSFLFGVSLSWLVIYVDTLKSSRERQRHVRYQTHQPGPFIQVHPLVDAIFQPGVTKVPIWETAFADTLLLLEDGDKVPLKGRLEIWADADDGGGTGEPPPPLPFEINITGFRRSPQLSQRRPVRRIPPQRYSNLDPHYVRFASVASLLPYLRHIDTSTSQDQSASTGTRAWYCA</sequence>
<name>S8AMA9_DACHA</name>